<dbReference type="PIRSF" id="PIRSF000724">
    <property type="entry name" value="Pgk"/>
    <property type="match status" value="1"/>
</dbReference>
<feature type="binding site" evidence="14 15">
    <location>
        <begin position="60"/>
        <end position="63"/>
    </location>
    <ligand>
        <name>substrate</name>
    </ligand>
</feature>
<dbReference type="SUPFAM" id="SSF53748">
    <property type="entry name" value="Phosphoglycerate kinase"/>
    <property type="match status" value="1"/>
</dbReference>
<dbReference type="GO" id="GO:0005524">
    <property type="term" value="F:ATP binding"/>
    <property type="evidence" value="ECO:0007669"/>
    <property type="project" value="UniProtKB-KW"/>
</dbReference>
<dbReference type="AlphaFoldDB" id="C8VY00"/>
<keyword evidence="13 14" id="KW-0324">Glycolysis</keyword>
<reference evidence="18 19" key="1">
    <citation type="journal article" date="2009" name="Stand. Genomic Sci.">
        <title>Complete genome sequence of Desulfotomaculum acetoxidans type strain (5575).</title>
        <authorList>
            <person name="Spring S."/>
            <person name="Lapidus A."/>
            <person name="Schroder M."/>
            <person name="Gleim D."/>
            <person name="Sims D."/>
            <person name="Meincke L."/>
            <person name="Glavina Del Rio T."/>
            <person name="Tice H."/>
            <person name="Copeland A."/>
            <person name="Cheng J.F."/>
            <person name="Lucas S."/>
            <person name="Chen F."/>
            <person name="Nolan M."/>
            <person name="Bruce D."/>
            <person name="Goodwin L."/>
            <person name="Pitluck S."/>
            <person name="Ivanova N."/>
            <person name="Mavromatis K."/>
            <person name="Mikhailova N."/>
            <person name="Pati A."/>
            <person name="Chen A."/>
            <person name="Palaniappan K."/>
            <person name="Land M."/>
            <person name="Hauser L."/>
            <person name="Chang Y.J."/>
            <person name="Jeffries C.D."/>
            <person name="Chain P."/>
            <person name="Saunders E."/>
            <person name="Brettin T."/>
            <person name="Detter J.C."/>
            <person name="Goker M."/>
            <person name="Bristow J."/>
            <person name="Eisen J.A."/>
            <person name="Markowitz V."/>
            <person name="Hugenholtz P."/>
            <person name="Kyrpides N.C."/>
            <person name="Klenk H.P."/>
            <person name="Han C."/>
        </authorList>
    </citation>
    <scope>NUCLEOTIDE SEQUENCE [LARGE SCALE GENOMIC DNA]</scope>
    <source>
        <strain evidence="19">ATCC 49208 / DSM 771 / VKM B-1644</strain>
    </source>
</reference>
<keyword evidence="19" id="KW-1185">Reference proteome</keyword>
<dbReference type="Pfam" id="PF00162">
    <property type="entry name" value="PGK"/>
    <property type="match status" value="1"/>
</dbReference>
<dbReference type="HAMAP" id="MF_00145">
    <property type="entry name" value="Phosphoglyc_kinase"/>
    <property type="match status" value="1"/>
</dbReference>
<feature type="binding site" evidence="15">
    <location>
        <position position="37"/>
    </location>
    <ligand>
        <name>(2R)-3-phosphoglycerate</name>
        <dbReference type="ChEBI" id="CHEBI:58272"/>
    </ligand>
</feature>
<comment type="subunit">
    <text evidence="5 14">Monomer.</text>
</comment>
<dbReference type="InterPro" id="IPR015911">
    <property type="entry name" value="Phosphoglycerate_kinase_CS"/>
</dbReference>
<evidence type="ECO:0000256" key="3">
    <source>
        <dbReference type="ARBA" id="ARBA00004838"/>
    </source>
</evidence>
<evidence type="ECO:0000256" key="2">
    <source>
        <dbReference type="ARBA" id="ARBA00004496"/>
    </source>
</evidence>
<dbReference type="OrthoDB" id="9808460at2"/>
<dbReference type="eggNOG" id="COG0126">
    <property type="taxonomic scope" value="Bacteria"/>
</dbReference>
<feature type="binding site" evidence="14">
    <location>
        <position position="152"/>
    </location>
    <ligand>
        <name>substrate</name>
    </ligand>
</feature>
<dbReference type="CDD" id="cd00318">
    <property type="entry name" value="Phosphoglycerate_kinase"/>
    <property type="match status" value="1"/>
</dbReference>
<evidence type="ECO:0000313" key="19">
    <source>
        <dbReference type="Proteomes" id="UP000002217"/>
    </source>
</evidence>
<dbReference type="Gene3D" id="3.40.50.1260">
    <property type="entry name" value="Phosphoglycerate kinase, N-terminal domain"/>
    <property type="match status" value="2"/>
</dbReference>
<proteinExistence type="inferred from homology"/>
<feature type="binding site" evidence="14">
    <location>
        <begin position="350"/>
        <end position="353"/>
    </location>
    <ligand>
        <name>ATP</name>
        <dbReference type="ChEBI" id="CHEBI:30616"/>
    </ligand>
</feature>
<comment type="subcellular location">
    <subcellularLocation>
        <location evidence="2 14">Cytoplasm</location>
    </subcellularLocation>
</comment>
<dbReference type="GO" id="GO:0005829">
    <property type="term" value="C:cytosol"/>
    <property type="evidence" value="ECO:0007669"/>
    <property type="project" value="TreeGrafter"/>
</dbReference>
<feature type="binding site" evidence="15">
    <location>
        <position position="152"/>
    </location>
    <ligand>
        <name>(2R)-3-phosphoglycerate</name>
        <dbReference type="ChEBI" id="CHEBI:58272"/>
    </ligand>
</feature>
<organism evidence="18 19">
    <name type="scientific">Desulfofarcimen acetoxidans (strain ATCC 49208 / DSM 771 / KCTC 5769 / VKM B-1644 / 5575)</name>
    <name type="common">Desulfotomaculum acetoxidans</name>
    <dbReference type="NCBI Taxonomy" id="485916"/>
    <lineage>
        <taxon>Bacteria</taxon>
        <taxon>Bacillati</taxon>
        <taxon>Bacillota</taxon>
        <taxon>Clostridia</taxon>
        <taxon>Eubacteriales</taxon>
        <taxon>Peptococcaceae</taxon>
        <taxon>Desulfofarcimen</taxon>
    </lineage>
</organism>
<evidence type="ECO:0000256" key="6">
    <source>
        <dbReference type="ARBA" id="ARBA00013061"/>
    </source>
</evidence>
<sequence length="394" mass="42442">MPKKSVKDIDVRGKRVFVRVDFNVPLDEKHEVTDDTRIRAALPTIRYLTEQKAKVILASHLGRPKGKVAEEFRLDPVVRHLEELLGKKVIKTDDCIGEEVKAAISEMQEGDILLLENLRFYPGEEKDDPVFARELAALADVYVNDAFGTAHRAHASTHGIARLLPAVAGFLLQKEIKMLGSAINNPQRPFTAILGGAKVSDKIGIIKNLLGKVDNLLLGGGMANTFIKAQGYDVGKSLLESDKVELAGELINEARVKGINFLLPVDVVVAPMLSPDAMTQVVEISHIPGDNMALDIGPESIKKYSEIIKSSKTVIWNGPMGVFEMNAFANGTNDLVRVLADSGAVTIVGGGDLDAAVEKTGLSDKITHVSTGGGASLEFLEGKELPGIAVLQDN</sequence>
<comment type="similarity">
    <text evidence="4 14 17">Belongs to the phosphoglycerate kinase family.</text>
</comment>
<dbReference type="KEGG" id="dae:Dtox_3936"/>
<evidence type="ECO:0000256" key="7">
    <source>
        <dbReference type="ARBA" id="ARBA00016471"/>
    </source>
</evidence>
<keyword evidence="12 14" id="KW-0067">ATP-binding</keyword>
<evidence type="ECO:0000256" key="15">
    <source>
        <dbReference type="PIRSR" id="PIRSR000724-1"/>
    </source>
</evidence>
<dbReference type="HOGENOM" id="CLU_025427_0_1_9"/>
<feature type="binding site" evidence="14">
    <location>
        <position position="119"/>
    </location>
    <ligand>
        <name>substrate</name>
    </ligand>
</feature>
<evidence type="ECO:0000256" key="5">
    <source>
        <dbReference type="ARBA" id="ARBA00011245"/>
    </source>
</evidence>
<evidence type="ECO:0000256" key="8">
    <source>
        <dbReference type="ARBA" id="ARBA00022490"/>
    </source>
</evidence>
<feature type="binding site" evidence="14 15">
    <location>
        <begin position="21"/>
        <end position="23"/>
    </location>
    <ligand>
        <name>substrate</name>
    </ligand>
</feature>
<dbReference type="RefSeq" id="WP_015759304.1">
    <property type="nucleotide sequence ID" value="NC_013216.1"/>
</dbReference>
<protein>
    <recommendedName>
        <fullName evidence="7 14">Phosphoglycerate kinase</fullName>
        <ecNumber evidence="6 14">2.7.2.3</ecNumber>
    </recommendedName>
</protein>
<accession>C8VY00</accession>
<dbReference type="STRING" id="485916.Dtox_3936"/>
<dbReference type="GO" id="GO:0006096">
    <property type="term" value="P:glycolytic process"/>
    <property type="evidence" value="ECO:0007669"/>
    <property type="project" value="UniProtKB-UniRule"/>
</dbReference>
<evidence type="ECO:0000256" key="14">
    <source>
        <dbReference type="HAMAP-Rule" id="MF_00145"/>
    </source>
</evidence>
<keyword evidence="8 14" id="KW-0963">Cytoplasm</keyword>
<keyword evidence="11 14" id="KW-0418">Kinase</keyword>
<evidence type="ECO:0000256" key="9">
    <source>
        <dbReference type="ARBA" id="ARBA00022679"/>
    </source>
</evidence>
<evidence type="ECO:0000256" key="12">
    <source>
        <dbReference type="ARBA" id="ARBA00022840"/>
    </source>
</evidence>
<comment type="pathway">
    <text evidence="3 14">Carbohydrate degradation; glycolysis; pyruvate from D-glyceraldehyde 3-phosphate: step 2/5.</text>
</comment>
<dbReference type="InterPro" id="IPR015824">
    <property type="entry name" value="Phosphoglycerate_kinase_N"/>
</dbReference>
<dbReference type="UniPathway" id="UPA00109">
    <property type="reaction ID" value="UER00185"/>
</dbReference>
<feature type="binding site" evidence="14">
    <location>
        <position position="37"/>
    </location>
    <ligand>
        <name>substrate</name>
    </ligand>
</feature>
<evidence type="ECO:0000256" key="10">
    <source>
        <dbReference type="ARBA" id="ARBA00022741"/>
    </source>
</evidence>
<comment type="catalytic activity">
    <reaction evidence="1 14 17">
        <text>(2R)-3-phosphoglycerate + ATP = (2R)-3-phospho-glyceroyl phosphate + ADP</text>
        <dbReference type="Rhea" id="RHEA:14801"/>
        <dbReference type="ChEBI" id="CHEBI:30616"/>
        <dbReference type="ChEBI" id="CHEBI:57604"/>
        <dbReference type="ChEBI" id="CHEBI:58272"/>
        <dbReference type="ChEBI" id="CHEBI:456216"/>
        <dbReference type="EC" id="2.7.2.3"/>
    </reaction>
</comment>
<evidence type="ECO:0000256" key="16">
    <source>
        <dbReference type="PIRSR" id="PIRSR000724-2"/>
    </source>
</evidence>
<dbReference type="EMBL" id="CP001720">
    <property type="protein sequence ID" value="ACV64629.1"/>
    <property type="molecule type" value="Genomic_DNA"/>
</dbReference>
<evidence type="ECO:0000256" key="11">
    <source>
        <dbReference type="ARBA" id="ARBA00022777"/>
    </source>
</evidence>
<evidence type="ECO:0000313" key="18">
    <source>
        <dbReference type="EMBL" id="ACV64629.1"/>
    </source>
</evidence>
<dbReference type="InterPro" id="IPR036043">
    <property type="entry name" value="Phosphoglycerate_kinase_sf"/>
</dbReference>
<evidence type="ECO:0000256" key="13">
    <source>
        <dbReference type="ARBA" id="ARBA00023152"/>
    </source>
</evidence>
<dbReference type="PRINTS" id="PR00477">
    <property type="entry name" value="PHGLYCKINASE"/>
</dbReference>
<name>C8VY00_DESAS</name>
<gene>
    <name evidence="14" type="primary">pgk</name>
    <name evidence="18" type="ordered locus">Dtox_3936</name>
</gene>
<dbReference type="GO" id="GO:0006094">
    <property type="term" value="P:gluconeogenesis"/>
    <property type="evidence" value="ECO:0007669"/>
    <property type="project" value="TreeGrafter"/>
</dbReference>
<feature type="binding site" evidence="14 16">
    <location>
        <position position="324"/>
    </location>
    <ligand>
        <name>ATP</name>
        <dbReference type="ChEBI" id="CHEBI:30616"/>
    </ligand>
</feature>
<evidence type="ECO:0000256" key="4">
    <source>
        <dbReference type="ARBA" id="ARBA00008982"/>
    </source>
</evidence>
<dbReference type="PANTHER" id="PTHR11406">
    <property type="entry name" value="PHOSPHOGLYCERATE KINASE"/>
    <property type="match status" value="1"/>
</dbReference>
<dbReference type="PANTHER" id="PTHR11406:SF23">
    <property type="entry name" value="PHOSPHOGLYCERATE KINASE 1, CHLOROPLASTIC-RELATED"/>
    <property type="match status" value="1"/>
</dbReference>
<dbReference type="FunFam" id="3.40.50.1260:FF:000002">
    <property type="entry name" value="Phosphoglycerate kinase"/>
    <property type="match status" value="1"/>
</dbReference>
<dbReference type="GO" id="GO:0004618">
    <property type="term" value="F:phosphoglycerate kinase activity"/>
    <property type="evidence" value="ECO:0007669"/>
    <property type="project" value="UniProtKB-UniRule"/>
</dbReference>
<keyword evidence="10 14" id="KW-0547">Nucleotide-binding</keyword>
<feature type="binding site" evidence="14 16">
    <location>
        <position position="202"/>
    </location>
    <ligand>
        <name>ATP</name>
        <dbReference type="ChEBI" id="CHEBI:30616"/>
    </ligand>
</feature>
<dbReference type="FunFam" id="3.40.50.1260:FF:000007">
    <property type="entry name" value="Phosphoglycerate kinase"/>
    <property type="match status" value="1"/>
</dbReference>
<comment type="caution">
    <text evidence="14">Lacks conserved residue(s) required for the propagation of feature annotation.</text>
</comment>
<dbReference type="GO" id="GO:0043531">
    <property type="term" value="F:ADP binding"/>
    <property type="evidence" value="ECO:0007669"/>
    <property type="project" value="TreeGrafter"/>
</dbReference>
<evidence type="ECO:0000256" key="1">
    <source>
        <dbReference type="ARBA" id="ARBA00000642"/>
    </source>
</evidence>
<dbReference type="Proteomes" id="UP000002217">
    <property type="component" value="Chromosome"/>
</dbReference>
<dbReference type="InterPro" id="IPR001576">
    <property type="entry name" value="Phosphoglycerate_kinase"/>
</dbReference>
<feature type="binding site" evidence="15">
    <location>
        <position position="119"/>
    </location>
    <ligand>
        <name>(2R)-3-phosphoglycerate</name>
        <dbReference type="ChEBI" id="CHEBI:58272"/>
    </ligand>
</feature>
<dbReference type="EC" id="2.7.2.3" evidence="6 14"/>
<dbReference type="PROSITE" id="PS00111">
    <property type="entry name" value="PGLYCERATE_KINASE"/>
    <property type="match status" value="1"/>
</dbReference>
<keyword evidence="9 14" id="KW-0808">Transferase</keyword>
<evidence type="ECO:0000256" key="17">
    <source>
        <dbReference type="RuleBase" id="RU000532"/>
    </source>
</evidence>